<comment type="caution">
    <text evidence="1">The sequence shown here is derived from an EMBL/GenBank/DDBJ whole genome shotgun (WGS) entry which is preliminary data.</text>
</comment>
<organism evidence="1 2">
    <name type="scientific">marine gamma proteobacterium HTCC2143</name>
    <dbReference type="NCBI Taxonomy" id="247633"/>
    <lineage>
        <taxon>Bacteria</taxon>
        <taxon>Pseudomonadati</taxon>
        <taxon>Pseudomonadota</taxon>
        <taxon>Gammaproteobacteria</taxon>
        <taxon>Cellvibrionales</taxon>
        <taxon>Spongiibacteraceae</taxon>
        <taxon>BD1-7 clade</taxon>
    </lineage>
</organism>
<evidence type="ECO:0008006" key="3">
    <source>
        <dbReference type="Google" id="ProtNLM"/>
    </source>
</evidence>
<gene>
    <name evidence="1" type="ORF">GP2143_11422</name>
</gene>
<dbReference type="STRING" id="247633.GP2143_11422"/>
<dbReference type="Pfam" id="PF08856">
    <property type="entry name" value="DUF1826"/>
    <property type="match status" value="1"/>
</dbReference>
<reference evidence="1 2" key="1">
    <citation type="journal article" date="2010" name="J. Bacteriol.">
        <title>Genome sequence of the oligotrophic marine Gammaproteobacterium HTCC2143, isolated from the Oregon Coast.</title>
        <authorList>
            <person name="Oh H.M."/>
            <person name="Kang I."/>
            <person name="Ferriera S."/>
            <person name="Giovannoni S.J."/>
            <person name="Cho J.C."/>
        </authorList>
    </citation>
    <scope>NUCLEOTIDE SEQUENCE [LARGE SCALE GENOMIC DNA]</scope>
    <source>
        <strain evidence="1 2">HTCC2143</strain>
    </source>
</reference>
<keyword evidence="2" id="KW-1185">Reference proteome</keyword>
<accession>A0YGF4</accession>
<protein>
    <recommendedName>
        <fullName evidence="3">Succinylglutamate desuccinylase</fullName>
    </recommendedName>
</protein>
<dbReference type="AlphaFoldDB" id="A0YGF4"/>
<dbReference type="OrthoDB" id="5342505at2"/>
<dbReference type="EMBL" id="AAVT01000010">
    <property type="protein sequence ID" value="EAW30180.1"/>
    <property type="molecule type" value="Genomic_DNA"/>
</dbReference>
<dbReference type="InterPro" id="IPR014955">
    <property type="entry name" value="DUF1826"/>
</dbReference>
<dbReference type="eggNOG" id="ENOG502ZV50">
    <property type="taxonomic scope" value="Bacteria"/>
</dbReference>
<dbReference type="Proteomes" id="UP000004931">
    <property type="component" value="Unassembled WGS sequence"/>
</dbReference>
<name>A0YGF4_9GAMM</name>
<evidence type="ECO:0000313" key="2">
    <source>
        <dbReference type="Proteomes" id="UP000004931"/>
    </source>
</evidence>
<evidence type="ECO:0000313" key="1">
    <source>
        <dbReference type="EMBL" id="EAW30180.1"/>
    </source>
</evidence>
<sequence length="224" mass="24478">MSSLAINRDEISPSLIASRFIEGDKPTDLSDIYEEDCNIVAWRRDLTPEIQAIVNDFLVANRGFQVSMTLSPQDAFAPIHQALGGSEIMAPLSEDITELVDMFCCLFDLGKVGLRLTVLDKAMCPRFHVDKVLCRLVTTYQGSATEWLPHNVVDREKLGHGSEGKPDEQSGLFPKLGDIQQLTVGDVALLKGEGWEGNEGAGLVHRSPSLSAGEGRLLLTLDIT</sequence>
<proteinExistence type="predicted"/>